<keyword evidence="4" id="KW-1185">Reference proteome</keyword>
<accession>A0A1I4RTR4</accession>
<dbReference type="Proteomes" id="UP000199614">
    <property type="component" value="Unassembled WGS sequence"/>
</dbReference>
<dbReference type="STRING" id="260086.SAMN05216207_100142"/>
<dbReference type="InterPro" id="IPR052336">
    <property type="entry name" value="MlaD_Phospholipid_Transporter"/>
</dbReference>
<dbReference type="InterPro" id="IPR024516">
    <property type="entry name" value="Mce_C"/>
</dbReference>
<dbReference type="Pfam" id="PF02470">
    <property type="entry name" value="MlaD"/>
    <property type="match status" value="1"/>
</dbReference>
<dbReference type="PANTHER" id="PTHR33371:SF18">
    <property type="entry name" value="MCE-FAMILY PROTEIN MCE3C"/>
    <property type="match status" value="1"/>
</dbReference>
<dbReference type="InterPro" id="IPR003399">
    <property type="entry name" value="Mce/MlaD"/>
</dbReference>
<dbReference type="NCBIfam" id="TIGR00996">
    <property type="entry name" value="Mtu_fam_mce"/>
    <property type="match status" value="1"/>
</dbReference>
<proteinExistence type="predicted"/>
<dbReference type="RefSeq" id="WP_093335386.1">
    <property type="nucleotide sequence ID" value="NZ_FOUY01000001.1"/>
</dbReference>
<sequence>MARVGESRPVLTATIGLVAIAALTLAAFNFEAIFSGATTYRAEFTEAAGLQSQDRVTVAGVEAGRVQSVELEGDHVAVEFTVDDAWVGNRTTASIEIATLLGSKFLALDPRGDAEQDSGEPIGRERTKAPYDVVEAFNGLSGTIDQLDTEQLASSLTTLSDTFRETPPEIRGALDGLSRLSTTISSRDAELKQLLANTRQLSTTLAERRGDVVKLVDDGNLLLGELQRRKDAIADLLEGVRTLSVQLRGVVADNQEQLRPALETVDKVLGVLEDHRDNIGEILDKEAVFIRVFGNALGNGRWFDNYPCGLIPPATSPLGGDC</sequence>
<dbReference type="EMBL" id="FOUY01000001">
    <property type="protein sequence ID" value="SFM55440.1"/>
    <property type="molecule type" value="Genomic_DNA"/>
</dbReference>
<dbReference type="AlphaFoldDB" id="A0A1I4RTR4"/>
<gene>
    <name evidence="3" type="ORF">SAMN05216207_100142</name>
</gene>
<dbReference type="InterPro" id="IPR005693">
    <property type="entry name" value="Mce"/>
</dbReference>
<organism evidence="3 4">
    <name type="scientific">Pseudonocardia ammonioxydans</name>
    <dbReference type="NCBI Taxonomy" id="260086"/>
    <lineage>
        <taxon>Bacteria</taxon>
        <taxon>Bacillati</taxon>
        <taxon>Actinomycetota</taxon>
        <taxon>Actinomycetes</taxon>
        <taxon>Pseudonocardiales</taxon>
        <taxon>Pseudonocardiaceae</taxon>
        <taxon>Pseudonocardia</taxon>
    </lineage>
</organism>
<evidence type="ECO:0000259" key="1">
    <source>
        <dbReference type="Pfam" id="PF02470"/>
    </source>
</evidence>
<evidence type="ECO:0000259" key="2">
    <source>
        <dbReference type="Pfam" id="PF11887"/>
    </source>
</evidence>
<dbReference type="Pfam" id="PF11887">
    <property type="entry name" value="Mce4_CUP1"/>
    <property type="match status" value="1"/>
</dbReference>
<protein>
    <submittedName>
        <fullName evidence="3">Phospholipid/cholesterol/gamma-HCH transport system substrate-binding protein</fullName>
    </submittedName>
</protein>
<feature type="domain" description="Mce/MlaD" evidence="1">
    <location>
        <begin position="38"/>
        <end position="110"/>
    </location>
</feature>
<feature type="domain" description="Mammalian cell entry C-terminal" evidence="2">
    <location>
        <begin position="118"/>
        <end position="300"/>
    </location>
</feature>
<dbReference type="OrthoDB" id="5241191at2"/>
<reference evidence="3 4" key="1">
    <citation type="submission" date="2016-10" db="EMBL/GenBank/DDBJ databases">
        <authorList>
            <person name="de Groot N.N."/>
        </authorList>
    </citation>
    <scope>NUCLEOTIDE SEQUENCE [LARGE SCALE GENOMIC DNA]</scope>
    <source>
        <strain evidence="3 4">CGMCC 4.1877</strain>
    </source>
</reference>
<dbReference type="PRINTS" id="PR01782">
    <property type="entry name" value="MCEVIRFACTOR"/>
</dbReference>
<dbReference type="GO" id="GO:0005576">
    <property type="term" value="C:extracellular region"/>
    <property type="evidence" value="ECO:0007669"/>
    <property type="project" value="TreeGrafter"/>
</dbReference>
<evidence type="ECO:0000313" key="3">
    <source>
        <dbReference type="EMBL" id="SFM55440.1"/>
    </source>
</evidence>
<dbReference type="PANTHER" id="PTHR33371">
    <property type="entry name" value="INTERMEMBRANE PHOSPHOLIPID TRANSPORT SYSTEM BINDING PROTEIN MLAD-RELATED"/>
    <property type="match status" value="1"/>
</dbReference>
<evidence type="ECO:0000313" key="4">
    <source>
        <dbReference type="Proteomes" id="UP000199614"/>
    </source>
</evidence>
<name>A0A1I4RTR4_PSUAM</name>